<sequence length="66" mass="7392">MPEKVWPIETIPSHSLSLIQHPTCNLKLAISCEAGFFPWTTTVNTNNYIVVMSSAVQSGKMRRVTE</sequence>
<comment type="caution">
    <text evidence="1">The sequence shown here is derived from an EMBL/GenBank/DDBJ whole genome shotgun (WGS) entry which is preliminary data.</text>
</comment>
<dbReference type="EMBL" id="JARK01001357">
    <property type="protein sequence ID" value="EYC20547.1"/>
    <property type="molecule type" value="Genomic_DNA"/>
</dbReference>
<dbReference type="AlphaFoldDB" id="A0A016V0P5"/>
<proteinExistence type="predicted"/>
<evidence type="ECO:0000313" key="2">
    <source>
        <dbReference type="Proteomes" id="UP000024635"/>
    </source>
</evidence>
<dbReference type="Proteomes" id="UP000024635">
    <property type="component" value="Unassembled WGS sequence"/>
</dbReference>
<organism evidence="1 2">
    <name type="scientific">Ancylostoma ceylanicum</name>
    <dbReference type="NCBI Taxonomy" id="53326"/>
    <lineage>
        <taxon>Eukaryota</taxon>
        <taxon>Metazoa</taxon>
        <taxon>Ecdysozoa</taxon>
        <taxon>Nematoda</taxon>
        <taxon>Chromadorea</taxon>
        <taxon>Rhabditida</taxon>
        <taxon>Rhabditina</taxon>
        <taxon>Rhabditomorpha</taxon>
        <taxon>Strongyloidea</taxon>
        <taxon>Ancylostomatidae</taxon>
        <taxon>Ancylostomatinae</taxon>
        <taxon>Ancylostoma</taxon>
    </lineage>
</organism>
<protein>
    <submittedName>
        <fullName evidence="1">Uncharacterized protein</fullName>
    </submittedName>
</protein>
<gene>
    <name evidence="1" type="primary">Acey_s0021.g270</name>
    <name evidence="1" type="ORF">Y032_0021g270</name>
</gene>
<keyword evidence="2" id="KW-1185">Reference proteome</keyword>
<accession>A0A016V0P5</accession>
<name>A0A016V0P5_9BILA</name>
<reference evidence="2" key="1">
    <citation type="journal article" date="2015" name="Nat. Genet.">
        <title>The genome and transcriptome of the zoonotic hookworm Ancylostoma ceylanicum identify infection-specific gene families.</title>
        <authorList>
            <person name="Schwarz E.M."/>
            <person name="Hu Y."/>
            <person name="Antoshechkin I."/>
            <person name="Miller M.M."/>
            <person name="Sternberg P.W."/>
            <person name="Aroian R.V."/>
        </authorList>
    </citation>
    <scope>NUCLEOTIDE SEQUENCE</scope>
    <source>
        <strain evidence="2">HY135</strain>
    </source>
</reference>
<evidence type="ECO:0000313" key="1">
    <source>
        <dbReference type="EMBL" id="EYC20547.1"/>
    </source>
</evidence>